<reference evidence="1" key="2">
    <citation type="journal article" date="2021" name="Genome Biol. Evol.">
        <title>Developing a high-quality reference genome for a parasitic bivalve with doubly uniparental inheritance (Bivalvia: Unionida).</title>
        <authorList>
            <person name="Smith C.H."/>
        </authorList>
    </citation>
    <scope>NUCLEOTIDE SEQUENCE</scope>
    <source>
        <strain evidence="1">CHS0354</strain>
        <tissue evidence="1">Mantle</tissue>
    </source>
</reference>
<evidence type="ECO:0000313" key="1">
    <source>
        <dbReference type="EMBL" id="KAK3601834.1"/>
    </source>
</evidence>
<reference evidence="1" key="1">
    <citation type="journal article" date="2021" name="Genome Biol. Evol.">
        <title>A High-Quality Reference Genome for a Parasitic Bivalve with Doubly Uniparental Inheritance (Bivalvia: Unionida).</title>
        <authorList>
            <person name="Smith C.H."/>
        </authorList>
    </citation>
    <scope>NUCLEOTIDE SEQUENCE</scope>
    <source>
        <strain evidence="1">CHS0354</strain>
    </source>
</reference>
<proteinExistence type="predicted"/>
<organism evidence="1 2">
    <name type="scientific">Potamilus streckersoni</name>
    <dbReference type="NCBI Taxonomy" id="2493646"/>
    <lineage>
        <taxon>Eukaryota</taxon>
        <taxon>Metazoa</taxon>
        <taxon>Spiralia</taxon>
        <taxon>Lophotrochozoa</taxon>
        <taxon>Mollusca</taxon>
        <taxon>Bivalvia</taxon>
        <taxon>Autobranchia</taxon>
        <taxon>Heteroconchia</taxon>
        <taxon>Palaeoheterodonta</taxon>
        <taxon>Unionida</taxon>
        <taxon>Unionoidea</taxon>
        <taxon>Unionidae</taxon>
        <taxon>Ambleminae</taxon>
        <taxon>Lampsilini</taxon>
        <taxon>Potamilus</taxon>
    </lineage>
</organism>
<evidence type="ECO:0000313" key="2">
    <source>
        <dbReference type="Proteomes" id="UP001195483"/>
    </source>
</evidence>
<name>A0AAE0T1T5_9BIVA</name>
<comment type="caution">
    <text evidence="1">The sequence shown here is derived from an EMBL/GenBank/DDBJ whole genome shotgun (WGS) entry which is preliminary data.</text>
</comment>
<protein>
    <submittedName>
        <fullName evidence="1">Uncharacterized protein</fullName>
    </submittedName>
</protein>
<dbReference type="AlphaFoldDB" id="A0AAE0T1T5"/>
<dbReference type="EMBL" id="JAEAOA010002350">
    <property type="protein sequence ID" value="KAK3601834.1"/>
    <property type="molecule type" value="Genomic_DNA"/>
</dbReference>
<dbReference type="Proteomes" id="UP001195483">
    <property type="component" value="Unassembled WGS sequence"/>
</dbReference>
<reference evidence="1" key="3">
    <citation type="submission" date="2023-05" db="EMBL/GenBank/DDBJ databases">
        <authorList>
            <person name="Smith C.H."/>
        </authorList>
    </citation>
    <scope>NUCLEOTIDE SEQUENCE</scope>
    <source>
        <strain evidence="1">CHS0354</strain>
        <tissue evidence="1">Mantle</tissue>
    </source>
</reference>
<keyword evidence="2" id="KW-1185">Reference proteome</keyword>
<accession>A0AAE0T1T5</accession>
<gene>
    <name evidence="1" type="ORF">CHS0354_041754</name>
</gene>
<sequence>MCQEPYTLVQHSQRTIPDFGPNNDPNWLVPVTVAKKDGEFSGFAEQIVVAMSKNLSNNSPLVMMI</sequence>